<evidence type="ECO:0000313" key="3">
    <source>
        <dbReference type="Proteomes" id="UP000714275"/>
    </source>
</evidence>
<protein>
    <submittedName>
        <fullName evidence="2">Uncharacterized protein</fullName>
    </submittedName>
</protein>
<feature type="region of interest" description="Disordered" evidence="1">
    <location>
        <begin position="36"/>
        <end position="103"/>
    </location>
</feature>
<dbReference type="OrthoDB" id="3260716at2759"/>
<dbReference type="AlphaFoldDB" id="A0A9P7D2Z7"/>
<accession>A0A9P7D2Z7</accession>
<keyword evidence="3" id="KW-1185">Reference proteome</keyword>
<dbReference type="EMBL" id="JABBWD010000022">
    <property type="protein sequence ID" value="KAG1777197.1"/>
    <property type="molecule type" value="Genomic_DNA"/>
</dbReference>
<gene>
    <name evidence="2" type="ORF">EV702DRAFT_970157</name>
</gene>
<feature type="non-terminal residue" evidence="2">
    <location>
        <position position="1"/>
    </location>
</feature>
<feature type="compositionally biased region" description="Basic and acidic residues" evidence="1">
    <location>
        <begin position="83"/>
        <end position="103"/>
    </location>
</feature>
<evidence type="ECO:0000313" key="2">
    <source>
        <dbReference type="EMBL" id="KAG1777197.1"/>
    </source>
</evidence>
<evidence type="ECO:0000256" key="1">
    <source>
        <dbReference type="SAM" id="MobiDB-lite"/>
    </source>
</evidence>
<organism evidence="2 3">
    <name type="scientific">Suillus placidus</name>
    <dbReference type="NCBI Taxonomy" id="48579"/>
    <lineage>
        <taxon>Eukaryota</taxon>
        <taxon>Fungi</taxon>
        <taxon>Dikarya</taxon>
        <taxon>Basidiomycota</taxon>
        <taxon>Agaricomycotina</taxon>
        <taxon>Agaricomycetes</taxon>
        <taxon>Agaricomycetidae</taxon>
        <taxon>Boletales</taxon>
        <taxon>Suillineae</taxon>
        <taxon>Suillaceae</taxon>
        <taxon>Suillus</taxon>
    </lineage>
</organism>
<name>A0A9P7D2Z7_9AGAM</name>
<reference evidence="2" key="1">
    <citation type="journal article" date="2020" name="New Phytol.">
        <title>Comparative genomics reveals dynamic genome evolution in host specialist ectomycorrhizal fungi.</title>
        <authorList>
            <person name="Lofgren L.A."/>
            <person name="Nguyen N.H."/>
            <person name="Vilgalys R."/>
            <person name="Ruytinx J."/>
            <person name="Liao H.L."/>
            <person name="Branco S."/>
            <person name="Kuo A."/>
            <person name="LaButti K."/>
            <person name="Lipzen A."/>
            <person name="Andreopoulos W."/>
            <person name="Pangilinan J."/>
            <person name="Riley R."/>
            <person name="Hundley H."/>
            <person name="Na H."/>
            <person name="Barry K."/>
            <person name="Grigoriev I.V."/>
            <person name="Stajich J.E."/>
            <person name="Kennedy P.G."/>
        </authorList>
    </citation>
    <scope>NUCLEOTIDE SEQUENCE</scope>
    <source>
        <strain evidence="2">DOB743</strain>
    </source>
</reference>
<sequence length="103" mass="10845">GQQLRAAPVTLDTYLDEDVSANTPPATRASDTLVGATSAEVHNGLGHAGTSSEELRHDGQPGQKRHGQETDQFDQGMAGNGSRKLDGASERRFVAGESDLRGE</sequence>
<dbReference type="Proteomes" id="UP000714275">
    <property type="component" value="Unassembled WGS sequence"/>
</dbReference>
<proteinExistence type="predicted"/>
<comment type="caution">
    <text evidence="2">The sequence shown here is derived from an EMBL/GenBank/DDBJ whole genome shotgun (WGS) entry which is preliminary data.</text>
</comment>